<evidence type="ECO:0000313" key="2">
    <source>
        <dbReference type="EMBL" id="SDB08978.1"/>
    </source>
</evidence>
<dbReference type="RefSeq" id="WP_092116767.1">
    <property type="nucleotide sequence ID" value="NZ_FMXO01000002.1"/>
</dbReference>
<organism evidence="2 3">
    <name type="scientific">Desulfonatronum thiosulfatophilum</name>
    <dbReference type="NCBI Taxonomy" id="617002"/>
    <lineage>
        <taxon>Bacteria</taxon>
        <taxon>Pseudomonadati</taxon>
        <taxon>Thermodesulfobacteriota</taxon>
        <taxon>Desulfovibrionia</taxon>
        <taxon>Desulfovibrionales</taxon>
        <taxon>Desulfonatronaceae</taxon>
        <taxon>Desulfonatronum</taxon>
    </lineage>
</organism>
<protein>
    <submittedName>
        <fullName evidence="2">NitT/TauT family transport system substrate-binding protein</fullName>
    </submittedName>
</protein>
<feature type="signal peptide" evidence="1">
    <location>
        <begin position="1"/>
        <end position="26"/>
    </location>
</feature>
<dbReference type="CDD" id="cd01008">
    <property type="entry name" value="PBP2_NrtA_SsuA_CpmA_like"/>
    <property type="match status" value="1"/>
</dbReference>
<gene>
    <name evidence="2" type="ORF">SAMN05660653_00440</name>
</gene>
<sequence>MSKHSLLLTMLITCTALFCSASPASAQPWRVGTWKTAQTYQPYFYEQFSEGQEVRVFPFTNPADQKAALLAGSLDMTGTTLAHAIASASRGEPIVIVAALCNKSSALVVGKDSSVQEVRDLKGLRIGYVPGTMHEILLREVLARNGLDSRRDVSLVRVDFFDMGLALARNDIDAFLSGEPFPSLAVHQGYGRILAHPYFDDSIGPINAAMIVARRTVEQRPDLVQRMVDVHVRATKHLLDNEEEWLQAAADFGTPLEVLRLAAENIELAWEMNETFIRQVAALGRRMLELGLIEREPDYDRLIDPRFVARFAAE</sequence>
<dbReference type="EMBL" id="FMXO01000002">
    <property type="protein sequence ID" value="SDB08978.1"/>
    <property type="molecule type" value="Genomic_DNA"/>
</dbReference>
<dbReference type="Proteomes" id="UP000198771">
    <property type="component" value="Unassembled WGS sequence"/>
</dbReference>
<dbReference type="PANTHER" id="PTHR30024">
    <property type="entry name" value="ALIPHATIC SULFONATES-BINDING PROTEIN-RELATED"/>
    <property type="match status" value="1"/>
</dbReference>
<dbReference type="STRING" id="617002.SAMN05660653_00440"/>
<name>A0A1G6AKL5_9BACT</name>
<accession>A0A1G6AKL5</accession>
<dbReference type="SUPFAM" id="SSF53850">
    <property type="entry name" value="Periplasmic binding protein-like II"/>
    <property type="match status" value="1"/>
</dbReference>
<proteinExistence type="predicted"/>
<dbReference type="OrthoDB" id="9815602at2"/>
<dbReference type="Pfam" id="PF13379">
    <property type="entry name" value="NMT1_2"/>
    <property type="match status" value="1"/>
</dbReference>
<evidence type="ECO:0000313" key="3">
    <source>
        <dbReference type="Proteomes" id="UP000198771"/>
    </source>
</evidence>
<feature type="chain" id="PRO_5011769422" evidence="1">
    <location>
        <begin position="27"/>
        <end position="314"/>
    </location>
</feature>
<dbReference type="AlphaFoldDB" id="A0A1G6AKL5"/>
<dbReference type="Gene3D" id="3.40.190.10">
    <property type="entry name" value="Periplasmic binding protein-like II"/>
    <property type="match status" value="2"/>
</dbReference>
<reference evidence="2 3" key="1">
    <citation type="submission" date="2016-10" db="EMBL/GenBank/DDBJ databases">
        <authorList>
            <person name="de Groot N.N."/>
        </authorList>
    </citation>
    <scope>NUCLEOTIDE SEQUENCE [LARGE SCALE GENOMIC DNA]</scope>
    <source>
        <strain evidence="2 3">ASO4-2</strain>
    </source>
</reference>
<keyword evidence="3" id="KW-1185">Reference proteome</keyword>
<evidence type="ECO:0000256" key="1">
    <source>
        <dbReference type="SAM" id="SignalP"/>
    </source>
</evidence>
<keyword evidence="1" id="KW-0732">Signal</keyword>